<keyword evidence="7" id="KW-1185">Reference proteome</keyword>
<dbReference type="InterPro" id="IPR029058">
    <property type="entry name" value="AB_hydrolase_fold"/>
</dbReference>
<evidence type="ECO:0000256" key="4">
    <source>
        <dbReference type="ARBA" id="ARBA00024201"/>
    </source>
</evidence>
<organism evidence="6 7">
    <name type="scientific">Arthrobacter stackebrandtii</name>
    <dbReference type="NCBI Taxonomy" id="272161"/>
    <lineage>
        <taxon>Bacteria</taxon>
        <taxon>Bacillati</taxon>
        <taxon>Actinomycetota</taxon>
        <taxon>Actinomycetes</taxon>
        <taxon>Micrococcales</taxon>
        <taxon>Micrococcaceae</taxon>
        <taxon>Arthrobacter</taxon>
    </lineage>
</organism>
<dbReference type="Proteomes" id="UP000711614">
    <property type="component" value="Unassembled WGS sequence"/>
</dbReference>
<evidence type="ECO:0000313" key="7">
    <source>
        <dbReference type="Proteomes" id="UP000711614"/>
    </source>
</evidence>
<dbReference type="Gene3D" id="2.60.40.10">
    <property type="entry name" value="Immunoglobulins"/>
    <property type="match status" value="1"/>
</dbReference>
<dbReference type="InterPro" id="IPR013783">
    <property type="entry name" value="Ig-like_fold"/>
</dbReference>
<comment type="similarity">
    <text evidence="4">Belongs to the Fes family.</text>
</comment>
<dbReference type="SUPFAM" id="SSF81296">
    <property type="entry name" value="E set domains"/>
    <property type="match status" value="1"/>
</dbReference>
<accession>A0ABS4Z1T3</accession>
<evidence type="ECO:0000256" key="2">
    <source>
        <dbReference type="ARBA" id="ARBA00022490"/>
    </source>
</evidence>
<proteinExistence type="inferred from homology"/>
<name>A0ABS4Z1T3_9MICC</name>
<reference evidence="6 7" key="1">
    <citation type="submission" date="2021-03" db="EMBL/GenBank/DDBJ databases">
        <title>Sequencing the genomes of 1000 actinobacteria strains.</title>
        <authorList>
            <person name="Klenk H.-P."/>
        </authorList>
    </citation>
    <scope>NUCLEOTIDE SEQUENCE [LARGE SCALE GENOMIC DNA]</scope>
    <source>
        <strain evidence="6 7">DSM 16005</strain>
    </source>
</reference>
<dbReference type="SUPFAM" id="SSF53474">
    <property type="entry name" value="alpha/beta-Hydrolases"/>
    <property type="match status" value="1"/>
</dbReference>
<comment type="subcellular location">
    <subcellularLocation>
        <location evidence="1">Cytoplasm</location>
    </subcellularLocation>
</comment>
<keyword evidence="3" id="KW-0378">Hydrolase</keyword>
<dbReference type="Pfam" id="PF11806">
    <property type="entry name" value="Enterochelin_N"/>
    <property type="match status" value="1"/>
</dbReference>
<comment type="caution">
    <text evidence="6">The sequence shown here is derived from an EMBL/GenBank/DDBJ whole genome shotgun (WGS) entry which is preliminary data.</text>
</comment>
<evidence type="ECO:0000313" key="6">
    <source>
        <dbReference type="EMBL" id="MBP2414765.1"/>
    </source>
</evidence>
<dbReference type="RefSeq" id="WP_209683107.1">
    <property type="nucleotide sequence ID" value="NZ_JAGIOI010000001.1"/>
</dbReference>
<sequence>MNGLHGSRTEAFPAPKDPVAGEAPAIPVLRGHFAARWNAWGAGRQEAFLARLLAGDGGSFPLVEPSPDGRADLRAVTFLHVAPDATAVILSANALVDHRNTAASEFERHQGTGLWVLTYLMPADWECGYRITVHRGPGQAPWQAATMRRAIRMAADAGGPDPLNPVLGAGMNGGAMSVVRLPGAPAAPWLAAARVDPVATSPVMGGVLAGGSTSAASEGLAELQLVDSGNGRLRTVWIYSPAPGSTAGPTPLLILHDGQVWAKHLNLKATLDAAVRDGVVPALHVAMVDSFDGATRSQELSGPVGTVDFVAEDLLPVLRRTLPVRTDAAGTIVSGASYGGLASLWQVARHPDLVGVALAQSPSLWRYDLAEPLARVADRVVLRLQAGIYEAEIHATSMQLLADLVPLGADISLCSVTGGHDWSWWNPWLIHGLADLLG</sequence>
<dbReference type="InterPro" id="IPR050583">
    <property type="entry name" value="Mycobacterial_A85_antigen"/>
</dbReference>
<keyword evidence="2" id="KW-0963">Cytoplasm</keyword>
<dbReference type="InterPro" id="IPR000801">
    <property type="entry name" value="Esterase-like"/>
</dbReference>
<protein>
    <submittedName>
        <fullName evidence="6">Enterochelin esterase family protein</fullName>
    </submittedName>
</protein>
<dbReference type="Gene3D" id="3.40.50.1820">
    <property type="entry name" value="alpha/beta hydrolase"/>
    <property type="match status" value="1"/>
</dbReference>
<dbReference type="Pfam" id="PF00756">
    <property type="entry name" value="Esterase"/>
    <property type="match status" value="1"/>
</dbReference>
<dbReference type="InterPro" id="IPR021764">
    <property type="entry name" value="Enterochelin_esterase_N"/>
</dbReference>
<dbReference type="InterPro" id="IPR014756">
    <property type="entry name" value="Ig_E-set"/>
</dbReference>
<evidence type="ECO:0000259" key="5">
    <source>
        <dbReference type="Pfam" id="PF11806"/>
    </source>
</evidence>
<dbReference type="PANTHER" id="PTHR48098">
    <property type="entry name" value="ENTEROCHELIN ESTERASE-RELATED"/>
    <property type="match status" value="1"/>
</dbReference>
<evidence type="ECO:0000256" key="1">
    <source>
        <dbReference type="ARBA" id="ARBA00004496"/>
    </source>
</evidence>
<gene>
    <name evidence="6" type="ORF">JOF48_003564</name>
</gene>
<feature type="domain" description="Enterochelin esterase N-terminal" evidence="5">
    <location>
        <begin position="76"/>
        <end position="189"/>
    </location>
</feature>
<evidence type="ECO:0000256" key="3">
    <source>
        <dbReference type="ARBA" id="ARBA00022801"/>
    </source>
</evidence>
<dbReference type="EMBL" id="JAGIOI010000001">
    <property type="protein sequence ID" value="MBP2414765.1"/>
    <property type="molecule type" value="Genomic_DNA"/>
</dbReference>
<dbReference type="PANTHER" id="PTHR48098:SF3">
    <property type="entry name" value="IRON(III) ENTEROBACTIN ESTERASE"/>
    <property type="match status" value="1"/>
</dbReference>